<reference evidence="9 12" key="4">
    <citation type="submission" date="2018-09" db="EMBL/GenBank/DDBJ databases">
        <title>Metagenome Assembled Genomes from an Advanced Water Purification Facility.</title>
        <authorList>
            <person name="Stamps B.W."/>
            <person name="Spear J.R."/>
        </authorList>
    </citation>
    <scope>NUCLEOTIDE SEQUENCE [LARGE SCALE GENOMIC DNA]</scope>
    <source>
        <strain evidence="9">Bin_29_2</strain>
    </source>
</reference>
<dbReference type="Proteomes" id="UP000321797">
    <property type="component" value="Unassembled WGS sequence"/>
</dbReference>
<dbReference type="Pfam" id="PF08031">
    <property type="entry name" value="BBE"/>
    <property type="match status" value="1"/>
</dbReference>
<reference evidence="10" key="1">
    <citation type="submission" date="2015-04" db="EMBL/GenBank/DDBJ databases">
        <title>Genome sequence of Mycobacterium arupense GUC1.</title>
        <authorList>
            <person name="Greninger A.L."/>
            <person name="Cunningham G."/>
            <person name="Chiu C.Y."/>
            <person name="Miller S."/>
        </authorList>
    </citation>
    <scope>NUCLEOTIDE SEQUENCE [LARGE SCALE GENOMIC DNA]</scope>
    <source>
        <strain evidence="10">GUC1</strain>
    </source>
</reference>
<comment type="caution">
    <text evidence="7">The sequence shown here is derived from an EMBL/GenBank/DDBJ whole genome shotgun (WGS) entry which is preliminary data.</text>
</comment>
<keyword evidence="3" id="KW-0285">Flavoprotein</keyword>
<dbReference type="Gene3D" id="3.30.43.10">
    <property type="entry name" value="Uridine Diphospho-n-acetylenolpyruvylglucosamine Reductase, domain 2"/>
    <property type="match status" value="1"/>
</dbReference>
<evidence type="ECO:0000256" key="3">
    <source>
        <dbReference type="ARBA" id="ARBA00022630"/>
    </source>
</evidence>
<dbReference type="InterPro" id="IPR036318">
    <property type="entry name" value="FAD-bd_PCMH-like_sf"/>
</dbReference>
<dbReference type="PATRIC" id="fig|342002.3.peg.2258"/>
<evidence type="ECO:0000313" key="10">
    <source>
        <dbReference type="Proteomes" id="UP000034416"/>
    </source>
</evidence>
<dbReference type="InterPro" id="IPR006093">
    <property type="entry name" value="Oxy_OxRdtase_FAD_BS"/>
</dbReference>
<dbReference type="InterPro" id="IPR016169">
    <property type="entry name" value="FAD-bd_PCMH_sub2"/>
</dbReference>
<dbReference type="Proteomes" id="UP000034416">
    <property type="component" value="Unassembled WGS sequence"/>
</dbReference>
<keyword evidence="4" id="KW-0274">FAD</keyword>
<dbReference type="Gene3D" id="3.40.462.20">
    <property type="match status" value="1"/>
</dbReference>
<keyword evidence="5" id="KW-0560">Oxidoreductase</keyword>
<proteinExistence type="inferred from homology"/>
<dbReference type="EMBL" id="SSGD01000051">
    <property type="protein sequence ID" value="TXI56560.1"/>
    <property type="molecule type" value="Genomic_DNA"/>
</dbReference>
<evidence type="ECO:0000256" key="5">
    <source>
        <dbReference type="ARBA" id="ARBA00023002"/>
    </source>
</evidence>
<evidence type="ECO:0000256" key="1">
    <source>
        <dbReference type="ARBA" id="ARBA00001974"/>
    </source>
</evidence>
<dbReference type="STRING" id="342002.BST15_02375"/>
<dbReference type="Gene3D" id="3.30.465.10">
    <property type="match status" value="1"/>
</dbReference>
<dbReference type="Proteomes" id="UP000192327">
    <property type="component" value="Unassembled WGS sequence"/>
</dbReference>
<evidence type="ECO:0000259" key="6">
    <source>
        <dbReference type="PROSITE" id="PS51387"/>
    </source>
</evidence>
<dbReference type="InterPro" id="IPR016164">
    <property type="entry name" value="FAD-linked_Oxase-like_C"/>
</dbReference>
<dbReference type="PROSITE" id="PS00862">
    <property type="entry name" value="OX2_COVAL_FAD"/>
    <property type="match status" value="1"/>
</dbReference>
<comment type="similarity">
    <text evidence="2">Belongs to the oxygen-dependent FAD-linked oxidoreductase family.</text>
</comment>
<reference evidence="7" key="2">
    <citation type="submission" date="2015-04" db="EMBL/GenBank/DDBJ databases">
        <title>Genome sequence of Mycobacterium arupense strain GUC1.</title>
        <authorList>
            <person name="Greninger A.L."/>
            <person name="Cunningham G."/>
            <person name="Chiu C.Y."/>
            <person name="Miller S."/>
        </authorList>
    </citation>
    <scope>NUCLEOTIDE SEQUENCE</scope>
    <source>
        <strain evidence="7">GUC1</strain>
    </source>
</reference>
<dbReference type="PROSITE" id="PS51387">
    <property type="entry name" value="FAD_PCMH"/>
    <property type="match status" value="1"/>
</dbReference>
<evidence type="ECO:0000256" key="2">
    <source>
        <dbReference type="ARBA" id="ARBA00005466"/>
    </source>
</evidence>
<dbReference type="EMBL" id="LASW01000105">
    <property type="protein sequence ID" value="KKB97796.1"/>
    <property type="molecule type" value="Genomic_DNA"/>
</dbReference>
<dbReference type="InterPro" id="IPR016167">
    <property type="entry name" value="FAD-bd_PCMH_sub1"/>
</dbReference>
<dbReference type="PANTHER" id="PTHR42973:SF39">
    <property type="entry name" value="FAD-BINDING PCMH-TYPE DOMAIN-CONTAINING PROTEIN"/>
    <property type="match status" value="1"/>
</dbReference>
<evidence type="ECO:0000313" key="9">
    <source>
        <dbReference type="EMBL" id="TXI56560.1"/>
    </source>
</evidence>
<dbReference type="OrthoDB" id="545125at2"/>
<evidence type="ECO:0000313" key="11">
    <source>
        <dbReference type="Proteomes" id="UP000192327"/>
    </source>
</evidence>
<dbReference type="SUPFAM" id="SSF56176">
    <property type="entry name" value="FAD-binding/transporter-associated domain-like"/>
    <property type="match status" value="1"/>
</dbReference>
<gene>
    <name evidence="8" type="ORF">BST15_02375</name>
    <name evidence="9" type="ORF">E6Q54_10445</name>
    <name evidence="7" type="ORF">WR43_17500</name>
</gene>
<sequence>MTATTPTVPGFTGDALYPGDARYEEARQVFNGLIDKRPRVLLQCRSQDDIVAAVRYAVDSGAEIAVRSGGHSVAGHSATEGGIVIDLTQMRGVRVDAQARVAYVDAGATWGDVDPVTSRHGLACPGGVVSTTGVGGFSLGGGIGWLSRAHGMTCDNLIGATLVLASGEVMTVSETENAEVLWGLRGGGGNFGVVSQFVLRLHPIDGVVAGVQSYPDTDAEAALKHFRAQMDNAPDHLASILDFSTDLTTSQSLVNVLACSTRTDAIGNDDVSALVNVRGASAKPVVAVQHKLDYSTWQQALDYTAPYGWLNYWKSLFVTELTDEAIRRIALLGRSRPSAQTRLHLIRLGGYASRVPADSTAIVARDHPYIIHLMATWTDPADSARCTAWARQAFEILRPLGPDSAYLNFVGDEGQDRIRATFGDAGYQRLAELKARLDPTNRFTLNHNIEPATGN</sequence>
<dbReference type="InterPro" id="IPR006094">
    <property type="entry name" value="Oxid_FAD_bind_N"/>
</dbReference>
<dbReference type="RefSeq" id="WP_046190873.1">
    <property type="nucleotide sequence ID" value="NZ_JACKUJ010000044.1"/>
</dbReference>
<dbReference type="GO" id="GO:0016491">
    <property type="term" value="F:oxidoreductase activity"/>
    <property type="evidence" value="ECO:0007669"/>
    <property type="project" value="UniProtKB-KW"/>
</dbReference>
<evidence type="ECO:0000313" key="7">
    <source>
        <dbReference type="EMBL" id="KKB97796.1"/>
    </source>
</evidence>
<dbReference type="InterPro" id="IPR012951">
    <property type="entry name" value="BBE"/>
</dbReference>
<dbReference type="EMBL" id="MVHH01000003">
    <property type="protein sequence ID" value="ORA00644.1"/>
    <property type="molecule type" value="Genomic_DNA"/>
</dbReference>
<dbReference type="AlphaFoldDB" id="A0A0F5MSY8"/>
<dbReference type="InterPro" id="IPR016166">
    <property type="entry name" value="FAD-bd_PCMH"/>
</dbReference>
<organism evidence="7 10">
    <name type="scientific">Mycolicibacter arupensis</name>
    <dbReference type="NCBI Taxonomy" id="342002"/>
    <lineage>
        <taxon>Bacteria</taxon>
        <taxon>Bacillati</taxon>
        <taxon>Actinomycetota</taxon>
        <taxon>Actinomycetes</taxon>
        <taxon>Mycobacteriales</taxon>
        <taxon>Mycobacteriaceae</taxon>
        <taxon>Mycolicibacter</taxon>
    </lineage>
</organism>
<reference evidence="8 11" key="3">
    <citation type="submission" date="2016-12" db="EMBL/GenBank/DDBJ databases">
        <title>The new phylogeny of genus Mycobacterium.</title>
        <authorList>
            <person name="Tortoli E."/>
            <person name="Trovato A."/>
            <person name="Cirillo D.M."/>
        </authorList>
    </citation>
    <scope>NUCLEOTIDE SEQUENCE [LARGE SCALE GENOMIC DNA]</scope>
    <source>
        <strain evidence="8 11">DSM 44942</strain>
    </source>
</reference>
<evidence type="ECO:0000256" key="4">
    <source>
        <dbReference type="ARBA" id="ARBA00022827"/>
    </source>
</evidence>
<dbReference type="Pfam" id="PF01565">
    <property type="entry name" value="FAD_binding_4"/>
    <property type="match status" value="1"/>
</dbReference>
<dbReference type="PANTHER" id="PTHR42973">
    <property type="entry name" value="BINDING OXIDOREDUCTASE, PUTATIVE (AFU_ORTHOLOGUE AFUA_1G17690)-RELATED"/>
    <property type="match status" value="1"/>
</dbReference>
<evidence type="ECO:0000313" key="12">
    <source>
        <dbReference type="Proteomes" id="UP000321797"/>
    </source>
</evidence>
<dbReference type="SUPFAM" id="SSF55103">
    <property type="entry name" value="FAD-linked oxidases, C-terminal domain"/>
    <property type="match status" value="1"/>
</dbReference>
<protein>
    <submittedName>
        <fullName evidence="7 9">Oxidoreductase</fullName>
    </submittedName>
    <submittedName>
        <fullName evidence="8">FAD-linked oxidoreductase</fullName>
    </submittedName>
</protein>
<comment type="cofactor">
    <cofactor evidence="1">
        <name>FAD</name>
        <dbReference type="ChEBI" id="CHEBI:57692"/>
    </cofactor>
</comment>
<name>A0A0F5MSY8_9MYCO</name>
<evidence type="ECO:0000313" key="8">
    <source>
        <dbReference type="EMBL" id="ORA00644.1"/>
    </source>
</evidence>
<dbReference type="InterPro" id="IPR050416">
    <property type="entry name" value="FAD-linked_Oxidoreductase"/>
</dbReference>
<feature type="domain" description="FAD-binding PCMH-type" evidence="6">
    <location>
        <begin position="33"/>
        <end position="204"/>
    </location>
</feature>
<keyword evidence="11" id="KW-1185">Reference proteome</keyword>
<accession>A0A0F5MSY8</accession>
<dbReference type="GO" id="GO:0071949">
    <property type="term" value="F:FAD binding"/>
    <property type="evidence" value="ECO:0007669"/>
    <property type="project" value="InterPro"/>
</dbReference>